<evidence type="ECO:0000256" key="4">
    <source>
        <dbReference type="ARBA" id="ARBA00022989"/>
    </source>
</evidence>
<accession>A0AAN8A6Q7</accession>
<dbReference type="PANTHER" id="PTHR45649">
    <property type="entry name" value="AMINO-ACID PERMEASE BAT1"/>
    <property type="match status" value="1"/>
</dbReference>
<comment type="caution">
    <text evidence="7">The sequence shown here is derived from an EMBL/GenBank/DDBJ whole genome shotgun (WGS) entry which is preliminary data.</text>
</comment>
<dbReference type="Gene3D" id="1.20.1740.10">
    <property type="entry name" value="Amino acid/polyamine transporter I"/>
    <property type="match status" value="1"/>
</dbReference>
<evidence type="ECO:0000313" key="8">
    <source>
        <dbReference type="Proteomes" id="UP001310594"/>
    </source>
</evidence>
<evidence type="ECO:0000256" key="1">
    <source>
        <dbReference type="ARBA" id="ARBA00004141"/>
    </source>
</evidence>
<sequence length="540" mass="59372">MMSKQDMAMETVDPVYDGLSEVKRGTAVDQLDMQRVGKVQELRRNFRFISVLGFTAVLMCTWEAILFTASYILPNGGLAGMVWMYLVSLCGFAFAILSMAEMASMAATSGGQYHWVSEFSPRSCQRFLSYITGWLCVLGWQVNIASGSYLVALQLQGIIVLNDNTYVAQPWHGTLMIIAVAVVAILFNTFAAKKLPLIEGVILIIHVFGFFAILIPLWVLAPRNTAKAVFTEFTNADGWPSQGVACLVGIIGPMYSLLGPDSAVHMAEEIKDASRVLPLGMVWTLILNGATGFIMVITFAFCITDIEAALAPSYYFTYVRHELYITSDSDADPVNLWQIDVFYSATGSRAAASVMTALITLMCLCSTISNVATASRQMFAFARDRGLPFSDFLCRVRPGWDIPLNAVLVSFIVTCLLSLINLGSSVAFNAIVSLTVGAILSSYIISMSCVALRRIRKDKPLPPARWSLGRYGLSINIAAVLFLLVIYVFAFFPLGTPVTVETMNWSSLIYGFIVVFAIVYFFIYGRKVYGGPVVLVKQDY</sequence>
<dbReference type="Proteomes" id="UP001310594">
    <property type="component" value="Unassembled WGS sequence"/>
</dbReference>
<keyword evidence="2" id="KW-0813">Transport</keyword>
<feature type="transmembrane region" description="Helical" evidence="6">
    <location>
        <begin position="473"/>
        <end position="492"/>
    </location>
</feature>
<protein>
    <recommendedName>
        <fullName evidence="9">Amino acid transporter</fullName>
    </recommendedName>
</protein>
<name>A0AAN8A6Q7_9PEZI</name>
<dbReference type="InterPro" id="IPR002293">
    <property type="entry name" value="AA/rel_permease1"/>
</dbReference>
<feature type="transmembrane region" description="Helical" evidence="6">
    <location>
        <begin position="127"/>
        <end position="151"/>
    </location>
</feature>
<evidence type="ECO:0000256" key="2">
    <source>
        <dbReference type="ARBA" id="ARBA00022448"/>
    </source>
</evidence>
<feature type="transmembrane region" description="Helical" evidence="6">
    <location>
        <begin position="350"/>
        <end position="373"/>
    </location>
</feature>
<dbReference type="GO" id="GO:0022857">
    <property type="term" value="F:transmembrane transporter activity"/>
    <property type="evidence" value="ECO:0007669"/>
    <property type="project" value="InterPro"/>
</dbReference>
<dbReference type="EMBL" id="JAVRQU010000001">
    <property type="protein sequence ID" value="KAK5708093.1"/>
    <property type="molecule type" value="Genomic_DNA"/>
</dbReference>
<evidence type="ECO:0000256" key="5">
    <source>
        <dbReference type="ARBA" id="ARBA00023136"/>
    </source>
</evidence>
<dbReference type="PANTHER" id="PTHR45649:SF2">
    <property type="entry name" value="ACID PERMEASE, PUTATIVE-RELATED"/>
    <property type="match status" value="1"/>
</dbReference>
<feature type="transmembrane region" description="Helical" evidence="6">
    <location>
        <begin position="279"/>
        <end position="301"/>
    </location>
</feature>
<keyword evidence="4 6" id="KW-1133">Transmembrane helix</keyword>
<evidence type="ECO:0000313" key="7">
    <source>
        <dbReference type="EMBL" id="KAK5708093.1"/>
    </source>
</evidence>
<dbReference type="Pfam" id="PF13520">
    <property type="entry name" value="AA_permease_2"/>
    <property type="match status" value="1"/>
</dbReference>
<keyword evidence="5 6" id="KW-0472">Membrane</keyword>
<keyword evidence="3 6" id="KW-0812">Transmembrane</keyword>
<dbReference type="AlphaFoldDB" id="A0AAN8A6Q7"/>
<evidence type="ECO:0000256" key="3">
    <source>
        <dbReference type="ARBA" id="ARBA00022692"/>
    </source>
</evidence>
<proteinExistence type="predicted"/>
<feature type="transmembrane region" description="Helical" evidence="6">
    <location>
        <begin position="197"/>
        <end position="219"/>
    </location>
</feature>
<reference evidence="7" key="1">
    <citation type="submission" date="2023-08" db="EMBL/GenBank/DDBJ databases">
        <title>Black Yeasts Isolated from many extreme environments.</title>
        <authorList>
            <person name="Coleine C."/>
            <person name="Stajich J.E."/>
            <person name="Selbmann L."/>
        </authorList>
    </citation>
    <scope>NUCLEOTIDE SEQUENCE</scope>
    <source>
        <strain evidence="7">CCFEE 5810</strain>
    </source>
</reference>
<feature type="transmembrane region" description="Helical" evidence="6">
    <location>
        <begin position="171"/>
        <end position="190"/>
    </location>
</feature>
<gene>
    <name evidence="7" type="ORF">LTR97_000633</name>
</gene>
<feature type="transmembrane region" description="Helical" evidence="6">
    <location>
        <begin position="48"/>
        <end position="72"/>
    </location>
</feature>
<comment type="subcellular location">
    <subcellularLocation>
        <location evidence="1">Membrane</location>
        <topology evidence="1">Multi-pass membrane protein</topology>
    </subcellularLocation>
</comment>
<dbReference type="PIRSF" id="PIRSF006060">
    <property type="entry name" value="AA_transporter"/>
    <property type="match status" value="1"/>
</dbReference>
<dbReference type="GO" id="GO:0016020">
    <property type="term" value="C:membrane"/>
    <property type="evidence" value="ECO:0007669"/>
    <property type="project" value="UniProtKB-SubCell"/>
</dbReference>
<evidence type="ECO:0000256" key="6">
    <source>
        <dbReference type="SAM" id="Phobius"/>
    </source>
</evidence>
<feature type="transmembrane region" description="Helical" evidence="6">
    <location>
        <begin position="402"/>
        <end position="420"/>
    </location>
</feature>
<feature type="transmembrane region" description="Helical" evidence="6">
    <location>
        <begin position="239"/>
        <end position="258"/>
    </location>
</feature>
<evidence type="ECO:0008006" key="9">
    <source>
        <dbReference type="Google" id="ProtNLM"/>
    </source>
</evidence>
<feature type="transmembrane region" description="Helical" evidence="6">
    <location>
        <begin position="78"/>
        <end position="97"/>
    </location>
</feature>
<feature type="transmembrane region" description="Helical" evidence="6">
    <location>
        <begin position="426"/>
        <end position="452"/>
    </location>
</feature>
<organism evidence="7 8">
    <name type="scientific">Elasticomyces elasticus</name>
    <dbReference type="NCBI Taxonomy" id="574655"/>
    <lineage>
        <taxon>Eukaryota</taxon>
        <taxon>Fungi</taxon>
        <taxon>Dikarya</taxon>
        <taxon>Ascomycota</taxon>
        <taxon>Pezizomycotina</taxon>
        <taxon>Dothideomycetes</taxon>
        <taxon>Dothideomycetidae</taxon>
        <taxon>Mycosphaerellales</taxon>
        <taxon>Teratosphaeriaceae</taxon>
        <taxon>Elasticomyces</taxon>
    </lineage>
</organism>
<feature type="transmembrane region" description="Helical" evidence="6">
    <location>
        <begin position="504"/>
        <end position="523"/>
    </location>
</feature>